<proteinExistence type="predicted"/>
<gene>
    <name evidence="1" type="ORF">CERZMDRAFT_94429</name>
</gene>
<accession>A0A6A6FRD8</accession>
<dbReference type="EMBL" id="ML992665">
    <property type="protein sequence ID" value="KAF2216046.1"/>
    <property type="molecule type" value="Genomic_DNA"/>
</dbReference>
<sequence>MALPQLRPVRSGGGSYFFSQGAPVKVQLGQVSGGVTAMGRSAVTLRAVAGRVSASERREARLAHLLAAVCGLPPISSPLPDPPNTFCTQSFGATLVEGRASIPTVALSSFSSTDLCFVPGLVATIAIDARHS</sequence>
<dbReference type="AlphaFoldDB" id="A0A6A6FRD8"/>
<organism evidence="1 2">
    <name type="scientific">Cercospora zeae-maydis SCOH1-5</name>
    <dbReference type="NCBI Taxonomy" id="717836"/>
    <lineage>
        <taxon>Eukaryota</taxon>
        <taxon>Fungi</taxon>
        <taxon>Dikarya</taxon>
        <taxon>Ascomycota</taxon>
        <taxon>Pezizomycotina</taxon>
        <taxon>Dothideomycetes</taxon>
        <taxon>Dothideomycetidae</taxon>
        <taxon>Mycosphaerellales</taxon>
        <taxon>Mycosphaerellaceae</taxon>
        <taxon>Cercospora</taxon>
    </lineage>
</organism>
<name>A0A6A6FRD8_9PEZI</name>
<protein>
    <submittedName>
        <fullName evidence="1">Uncharacterized protein</fullName>
    </submittedName>
</protein>
<reference evidence="1" key="1">
    <citation type="journal article" date="2020" name="Stud. Mycol.">
        <title>101 Dothideomycetes genomes: a test case for predicting lifestyles and emergence of pathogens.</title>
        <authorList>
            <person name="Haridas S."/>
            <person name="Albert R."/>
            <person name="Binder M."/>
            <person name="Bloem J."/>
            <person name="Labutti K."/>
            <person name="Salamov A."/>
            <person name="Andreopoulos B."/>
            <person name="Baker S."/>
            <person name="Barry K."/>
            <person name="Bills G."/>
            <person name="Bluhm B."/>
            <person name="Cannon C."/>
            <person name="Castanera R."/>
            <person name="Culley D."/>
            <person name="Daum C."/>
            <person name="Ezra D."/>
            <person name="Gonzalez J."/>
            <person name="Henrissat B."/>
            <person name="Kuo A."/>
            <person name="Liang C."/>
            <person name="Lipzen A."/>
            <person name="Lutzoni F."/>
            <person name="Magnuson J."/>
            <person name="Mondo S."/>
            <person name="Nolan M."/>
            <person name="Ohm R."/>
            <person name="Pangilinan J."/>
            <person name="Park H.-J."/>
            <person name="Ramirez L."/>
            <person name="Alfaro M."/>
            <person name="Sun H."/>
            <person name="Tritt A."/>
            <person name="Yoshinaga Y."/>
            <person name="Zwiers L.-H."/>
            <person name="Turgeon B."/>
            <person name="Goodwin S."/>
            <person name="Spatafora J."/>
            <person name="Crous P."/>
            <person name="Grigoriev I."/>
        </authorList>
    </citation>
    <scope>NUCLEOTIDE SEQUENCE</scope>
    <source>
        <strain evidence="1">SCOH1-5</strain>
    </source>
</reference>
<keyword evidence="2" id="KW-1185">Reference proteome</keyword>
<evidence type="ECO:0000313" key="1">
    <source>
        <dbReference type="EMBL" id="KAF2216046.1"/>
    </source>
</evidence>
<dbReference type="Proteomes" id="UP000799539">
    <property type="component" value="Unassembled WGS sequence"/>
</dbReference>
<evidence type="ECO:0000313" key="2">
    <source>
        <dbReference type="Proteomes" id="UP000799539"/>
    </source>
</evidence>